<dbReference type="CDD" id="cd17535">
    <property type="entry name" value="REC_NarL-like"/>
    <property type="match status" value="1"/>
</dbReference>
<proteinExistence type="predicted"/>
<dbReference type="SUPFAM" id="SSF55874">
    <property type="entry name" value="ATPase domain of HSP90 chaperone/DNA topoisomerase II/histidine kinase"/>
    <property type="match status" value="1"/>
</dbReference>
<evidence type="ECO:0000256" key="2">
    <source>
        <dbReference type="ARBA" id="ARBA00023012"/>
    </source>
</evidence>
<evidence type="ECO:0000256" key="1">
    <source>
        <dbReference type="ARBA" id="ARBA00022553"/>
    </source>
</evidence>
<keyword evidence="6" id="KW-1185">Reference proteome</keyword>
<dbReference type="AlphaFoldDB" id="A0A5C6DZS5"/>
<sequence length="311" mass="34873">MPIILIVDDSEVDRTVMAGLLGSDLDWLISQASNGAEALRMMADATPDAVVTDLLMPEMDGMELVKRISQTYSEVPVVLVTSQDDIKLAFKALKMGAASYVPKSQLADRLLDTVEQVLAVSDMDHFDDRIVQATTNTRYRFNLENDLTLIAPLVDRVQMGLLGMHLCSPTQRMHIGIALEEALTNAMCHGNLELPVRHLPEIRRQLHEGKRSEMVEERRHQSPYKDRRILVAADLTRQRAQFVVADQGAGFDEQSNRPKSLDEIMEGECGRGILLIRSFMDEVVFNETGNEIRMTLKDLRPSPKTNEGRSS</sequence>
<dbReference type="GO" id="GO:0000160">
    <property type="term" value="P:phosphorelay signal transduction system"/>
    <property type="evidence" value="ECO:0007669"/>
    <property type="project" value="UniProtKB-KW"/>
</dbReference>
<keyword evidence="2" id="KW-0902">Two-component regulatory system</keyword>
<dbReference type="InterPro" id="IPR058245">
    <property type="entry name" value="NreC/VraR/RcsB-like_REC"/>
</dbReference>
<evidence type="ECO:0000256" key="3">
    <source>
        <dbReference type="PROSITE-ProRule" id="PRU00169"/>
    </source>
</evidence>
<dbReference type="PROSITE" id="PS50110">
    <property type="entry name" value="RESPONSE_REGULATORY"/>
    <property type="match status" value="1"/>
</dbReference>
<evidence type="ECO:0000313" key="5">
    <source>
        <dbReference type="EMBL" id="TWU40961.1"/>
    </source>
</evidence>
<dbReference type="InterPro" id="IPR001789">
    <property type="entry name" value="Sig_transdc_resp-reg_receiver"/>
</dbReference>
<protein>
    <submittedName>
        <fullName evidence="5">Nitrogen regulation protein NR(I)</fullName>
    </submittedName>
</protein>
<dbReference type="Pfam" id="PF00072">
    <property type="entry name" value="Response_reg"/>
    <property type="match status" value="1"/>
</dbReference>
<evidence type="ECO:0000259" key="4">
    <source>
        <dbReference type="PROSITE" id="PS50110"/>
    </source>
</evidence>
<dbReference type="InterPro" id="IPR050595">
    <property type="entry name" value="Bact_response_regulator"/>
</dbReference>
<feature type="modified residue" description="4-aspartylphosphate" evidence="3">
    <location>
        <position position="53"/>
    </location>
</feature>
<name>A0A5C6DZS5_9BACT</name>
<evidence type="ECO:0000313" key="6">
    <source>
        <dbReference type="Proteomes" id="UP000319143"/>
    </source>
</evidence>
<dbReference type="InterPro" id="IPR036890">
    <property type="entry name" value="HATPase_C_sf"/>
</dbReference>
<dbReference type="PANTHER" id="PTHR44591">
    <property type="entry name" value="STRESS RESPONSE REGULATOR PROTEIN 1"/>
    <property type="match status" value="1"/>
</dbReference>
<reference evidence="5 6" key="1">
    <citation type="submission" date="2019-02" db="EMBL/GenBank/DDBJ databases">
        <title>Deep-cultivation of Planctomycetes and their phenomic and genomic characterization uncovers novel biology.</title>
        <authorList>
            <person name="Wiegand S."/>
            <person name="Jogler M."/>
            <person name="Boedeker C."/>
            <person name="Pinto D."/>
            <person name="Vollmers J."/>
            <person name="Rivas-Marin E."/>
            <person name="Kohn T."/>
            <person name="Peeters S.H."/>
            <person name="Heuer A."/>
            <person name="Rast P."/>
            <person name="Oberbeckmann S."/>
            <person name="Bunk B."/>
            <person name="Jeske O."/>
            <person name="Meyerdierks A."/>
            <person name="Storesund J.E."/>
            <person name="Kallscheuer N."/>
            <person name="Luecker S."/>
            <person name="Lage O.M."/>
            <person name="Pohl T."/>
            <person name="Merkel B.J."/>
            <person name="Hornburger P."/>
            <person name="Mueller R.-W."/>
            <person name="Bruemmer F."/>
            <person name="Labrenz M."/>
            <person name="Spormann A.M."/>
            <person name="Op Den Camp H."/>
            <person name="Overmann J."/>
            <person name="Amann R."/>
            <person name="Jetten M.S.M."/>
            <person name="Mascher T."/>
            <person name="Medema M.H."/>
            <person name="Devos D.P."/>
            <person name="Kaster A.-K."/>
            <person name="Ovreas L."/>
            <person name="Rohde M."/>
            <person name="Galperin M.Y."/>
            <person name="Jogler C."/>
        </authorList>
    </citation>
    <scope>NUCLEOTIDE SEQUENCE [LARGE SCALE GENOMIC DNA]</scope>
    <source>
        <strain evidence="5 6">Poly41</strain>
    </source>
</reference>
<dbReference type="CDD" id="cd16936">
    <property type="entry name" value="HATPase_RsbW-like"/>
    <property type="match status" value="1"/>
</dbReference>
<keyword evidence="1 3" id="KW-0597">Phosphoprotein</keyword>
<dbReference type="Proteomes" id="UP000319143">
    <property type="component" value="Unassembled WGS sequence"/>
</dbReference>
<feature type="domain" description="Response regulatory" evidence="4">
    <location>
        <begin position="3"/>
        <end position="118"/>
    </location>
</feature>
<dbReference type="SMART" id="SM00448">
    <property type="entry name" value="REC"/>
    <property type="match status" value="1"/>
</dbReference>
<dbReference type="Gene3D" id="3.30.565.10">
    <property type="entry name" value="Histidine kinase-like ATPase, C-terminal domain"/>
    <property type="match status" value="1"/>
</dbReference>
<dbReference type="InterPro" id="IPR011006">
    <property type="entry name" value="CheY-like_superfamily"/>
</dbReference>
<dbReference type="Pfam" id="PF13581">
    <property type="entry name" value="HATPase_c_2"/>
    <property type="match status" value="1"/>
</dbReference>
<comment type="caution">
    <text evidence="5">The sequence shown here is derived from an EMBL/GenBank/DDBJ whole genome shotgun (WGS) entry which is preliminary data.</text>
</comment>
<accession>A0A5C6DZS5</accession>
<dbReference type="PANTHER" id="PTHR44591:SF14">
    <property type="entry name" value="PROTEIN PILG"/>
    <property type="match status" value="1"/>
</dbReference>
<dbReference type="SUPFAM" id="SSF52172">
    <property type="entry name" value="CheY-like"/>
    <property type="match status" value="1"/>
</dbReference>
<dbReference type="Gene3D" id="3.40.50.2300">
    <property type="match status" value="1"/>
</dbReference>
<dbReference type="EMBL" id="SJPV01000002">
    <property type="protein sequence ID" value="TWU40961.1"/>
    <property type="molecule type" value="Genomic_DNA"/>
</dbReference>
<dbReference type="RefSeq" id="WP_146525474.1">
    <property type="nucleotide sequence ID" value="NZ_SJPV01000002.1"/>
</dbReference>
<gene>
    <name evidence="5" type="primary">glnG_2</name>
    <name evidence="5" type="ORF">Poly41_17960</name>
</gene>
<dbReference type="InterPro" id="IPR003594">
    <property type="entry name" value="HATPase_dom"/>
</dbReference>
<dbReference type="OrthoDB" id="9770645at2"/>
<organism evidence="5 6">
    <name type="scientific">Novipirellula artificiosorum</name>
    <dbReference type="NCBI Taxonomy" id="2528016"/>
    <lineage>
        <taxon>Bacteria</taxon>
        <taxon>Pseudomonadati</taxon>
        <taxon>Planctomycetota</taxon>
        <taxon>Planctomycetia</taxon>
        <taxon>Pirellulales</taxon>
        <taxon>Pirellulaceae</taxon>
        <taxon>Novipirellula</taxon>
    </lineage>
</organism>